<dbReference type="Proteomes" id="UP000644749">
    <property type="component" value="Unassembled WGS sequence"/>
</dbReference>
<dbReference type="RefSeq" id="WP_191310026.1">
    <property type="nucleotide sequence ID" value="NZ_BNCL01000007.1"/>
</dbReference>
<sequence length="173" mass="19457">MGRDRRNEIRTEHFTKMVRNLMATPAWRELSPVAQSLYPWLKLEWGGPSANNNGKIRLSVRQAADCMGCSINTAAKAFRDLQGKGFIHVQEPARLGVGGEAKSPCYEITELAMPGQVSGRKQYLQWSSGNDFPVVKANHPGPCRKREKTEPRLKADDSAVIHFDMHPRRTSQK</sequence>
<name>A0ABS1S4K0_9RHOB</name>
<gene>
    <name evidence="1" type="ORF">JL111_09100</name>
</gene>
<proteinExistence type="predicted"/>
<evidence type="ECO:0000313" key="1">
    <source>
        <dbReference type="EMBL" id="MBL3673643.1"/>
    </source>
</evidence>
<reference evidence="1 2" key="1">
    <citation type="submission" date="2021-01" db="EMBL/GenBank/DDBJ databases">
        <title>011410 draft genome.</title>
        <authorList>
            <person name="Lang L."/>
        </authorList>
    </citation>
    <scope>NUCLEOTIDE SEQUENCE [LARGE SCALE GENOMIC DNA]</scope>
    <source>
        <strain evidence="1 2">KCTC 42845</strain>
    </source>
</reference>
<accession>A0ABS1S4K0</accession>
<protein>
    <recommendedName>
        <fullName evidence="3">Helix-turn-helix domain-containing protein</fullName>
    </recommendedName>
</protein>
<comment type="caution">
    <text evidence="1">The sequence shown here is derived from an EMBL/GenBank/DDBJ whole genome shotgun (WGS) entry which is preliminary data.</text>
</comment>
<evidence type="ECO:0008006" key="3">
    <source>
        <dbReference type="Google" id="ProtNLM"/>
    </source>
</evidence>
<keyword evidence="2" id="KW-1185">Reference proteome</keyword>
<organism evidence="1 2">
    <name type="scientific">Paracoccus aerius</name>
    <dbReference type="NCBI Taxonomy" id="1915382"/>
    <lineage>
        <taxon>Bacteria</taxon>
        <taxon>Pseudomonadati</taxon>
        <taxon>Pseudomonadota</taxon>
        <taxon>Alphaproteobacteria</taxon>
        <taxon>Rhodobacterales</taxon>
        <taxon>Paracoccaceae</taxon>
        <taxon>Paracoccus</taxon>
    </lineage>
</organism>
<evidence type="ECO:0000313" key="2">
    <source>
        <dbReference type="Proteomes" id="UP000644749"/>
    </source>
</evidence>
<dbReference type="EMBL" id="JAESHT010000006">
    <property type="protein sequence ID" value="MBL3673643.1"/>
    <property type="molecule type" value="Genomic_DNA"/>
</dbReference>